<dbReference type="RefSeq" id="WP_321546625.1">
    <property type="nucleotide sequence ID" value="NZ_JAXIVS010000005.1"/>
</dbReference>
<evidence type="ECO:0000256" key="1">
    <source>
        <dbReference type="ARBA" id="ARBA00022737"/>
    </source>
</evidence>
<evidence type="ECO:0000256" key="4">
    <source>
        <dbReference type="SAM" id="MobiDB-lite"/>
    </source>
</evidence>
<dbReference type="Proteomes" id="UP001291309">
    <property type="component" value="Unassembled WGS sequence"/>
</dbReference>
<dbReference type="InterPro" id="IPR011990">
    <property type="entry name" value="TPR-like_helical_dom_sf"/>
</dbReference>
<keyword evidence="1" id="KW-0677">Repeat</keyword>
<dbReference type="InterPro" id="IPR013105">
    <property type="entry name" value="TPR_2"/>
</dbReference>
<proteinExistence type="predicted"/>
<keyword evidence="6" id="KW-1185">Reference proteome</keyword>
<dbReference type="SUPFAM" id="SSF48452">
    <property type="entry name" value="TPR-like"/>
    <property type="match status" value="1"/>
</dbReference>
<accession>A0ABU5H3P5</accession>
<dbReference type="Gene3D" id="1.25.40.10">
    <property type="entry name" value="Tetratricopeptide repeat domain"/>
    <property type="match status" value="1"/>
</dbReference>
<evidence type="ECO:0000313" key="6">
    <source>
        <dbReference type="Proteomes" id="UP001291309"/>
    </source>
</evidence>
<name>A0ABU5H3P5_9BACT</name>
<dbReference type="InterPro" id="IPR019734">
    <property type="entry name" value="TPR_rpt"/>
</dbReference>
<evidence type="ECO:0000256" key="2">
    <source>
        <dbReference type="ARBA" id="ARBA00022803"/>
    </source>
</evidence>
<gene>
    <name evidence="5" type="ORF">SYV04_15880</name>
</gene>
<reference evidence="5 6" key="1">
    <citation type="submission" date="2023-12" db="EMBL/GenBank/DDBJ databases">
        <title>the genome sequence of Hyalangium sp. s54d21.</title>
        <authorList>
            <person name="Zhang X."/>
        </authorList>
    </citation>
    <scope>NUCLEOTIDE SEQUENCE [LARGE SCALE GENOMIC DNA]</scope>
    <source>
        <strain evidence="6">s54d21</strain>
    </source>
</reference>
<sequence>MTPDARAEMQARAERALRRGELAEAVALYEALAREFPDDGALAQKLALLRESLQPMELHSPKAAAPKEERLPLGPSSPIQEGERLFALGDYAGAAAAYRRALQERPDNELIKERLIELYRLAQAAPVHSPTDRALPKEPEPLLHALLDRVAARRRLKRD</sequence>
<feature type="repeat" description="TPR" evidence="3">
    <location>
        <begin position="75"/>
        <end position="108"/>
    </location>
</feature>
<evidence type="ECO:0000313" key="5">
    <source>
        <dbReference type="EMBL" id="MDY7227896.1"/>
    </source>
</evidence>
<organism evidence="5 6">
    <name type="scientific">Hyalangium rubrum</name>
    <dbReference type="NCBI Taxonomy" id="3103134"/>
    <lineage>
        <taxon>Bacteria</taxon>
        <taxon>Pseudomonadati</taxon>
        <taxon>Myxococcota</taxon>
        <taxon>Myxococcia</taxon>
        <taxon>Myxococcales</taxon>
        <taxon>Cystobacterineae</taxon>
        <taxon>Archangiaceae</taxon>
        <taxon>Hyalangium</taxon>
    </lineage>
</organism>
<feature type="region of interest" description="Disordered" evidence="4">
    <location>
        <begin position="58"/>
        <end position="78"/>
    </location>
</feature>
<dbReference type="PROSITE" id="PS50005">
    <property type="entry name" value="TPR"/>
    <property type="match status" value="1"/>
</dbReference>
<evidence type="ECO:0000256" key="3">
    <source>
        <dbReference type="PROSITE-ProRule" id="PRU00339"/>
    </source>
</evidence>
<dbReference type="Pfam" id="PF07719">
    <property type="entry name" value="TPR_2"/>
    <property type="match status" value="1"/>
</dbReference>
<keyword evidence="2 3" id="KW-0802">TPR repeat</keyword>
<dbReference type="EMBL" id="JAXIVS010000005">
    <property type="protein sequence ID" value="MDY7227896.1"/>
    <property type="molecule type" value="Genomic_DNA"/>
</dbReference>
<protein>
    <submittedName>
        <fullName evidence="5">Tetratricopeptide repeat protein</fullName>
    </submittedName>
</protein>
<comment type="caution">
    <text evidence="5">The sequence shown here is derived from an EMBL/GenBank/DDBJ whole genome shotgun (WGS) entry which is preliminary data.</text>
</comment>